<name>A0A2J6RWD2_HYAVF</name>
<keyword evidence="1" id="KW-0812">Transmembrane</keyword>
<organism evidence="3 4">
    <name type="scientific">Hyaloscypha variabilis (strain UAMH 11265 / GT02V1 / F)</name>
    <name type="common">Meliniomyces variabilis</name>
    <dbReference type="NCBI Taxonomy" id="1149755"/>
    <lineage>
        <taxon>Eukaryota</taxon>
        <taxon>Fungi</taxon>
        <taxon>Dikarya</taxon>
        <taxon>Ascomycota</taxon>
        <taxon>Pezizomycotina</taxon>
        <taxon>Leotiomycetes</taxon>
        <taxon>Helotiales</taxon>
        <taxon>Hyaloscyphaceae</taxon>
        <taxon>Hyaloscypha</taxon>
        <taxon>Hyaloscypha variabilis</taxon>
    </lineage>
</organism>
<keyword evidence="4" id="KW-1185">Reference proteome</keyword>
<accession>A0A2J6RWD2</accession>
<keyword evidence="1" id="KW-0472">Membrane</keyword>
<keyword evidence="1" id="KW-1133">Transmembrane helix</keyword>
<evidence type="ECO:0000256" key="1">
    <source>
        <dbReference type="SAM" id="Phobius"/>
    </source>
</evidence>
<dbReference type="Proteomes" id="UP000235786">
    <property type="component" value="Unassembled WGS sequence"/>
</dbReference>
<dbReference type="Pfam" id="PF17648">
    <property type="entry name" value="Luciferase"/>
    <property type="match status" value="1"/>
</dbReference>
<dbReference type="EMBL" id="KZ613943">
    <property type="protein sequence ID" value="PMD42819.1"/>
    <property type="molecule type" value="Genomic_DNA"/>
</dbReference>
<reference evidence="3 4" key="1">
    <citation type="submission" date="2016-04" db="EMBL/GenBank/DDBJ databases">
        <title>A degradative enzymes factory behind the ericoid mycorrhizal symbiosis.</title>
        <authorList>
            <consortium name="DOE Joint Genome Institute"/>
            <person name="Martino E."/>
            <person name="Morin E."/>
            <person name="Grelet G."/>
            <person name="Kuo A."/>
            <person name="Kohler A."/>
            <person name="Daghino S."/>
            <person name="Barry K."/>
            <person name="Choi C."/>
            <person name="Cichocki N."/>
            <person name="Clum A."/>
            <person name="Copeland A."/>
            <person name="Hainaut M."/>
            <person name="Haridas S."/>
            <person name="Labutti K."/>
            <person name="Lindquist E."/>
            <person name="Lipzen A."/>
            <person name="Khouja H.-R."/>
            <person name="Murat C."/>
            <person name="Ohm R."/>
            <person name="Olson A."/>
            <person name="Spatafora J."/>
            <person name="Veneault-Fourrey C."/>
            <person name="Henrissat B."/>
            <person name="Grigoriev I."/>
            <person name="Martin F."/>
            <person name="Perotto S."/>
        </authorList>
    </citation>
    <scope>NUCLEOTIDE SEQUENCE [LARGE SCALE GENOMIC DNA]</scope>
    <source>
        <strain evidence="3 4">F</strain>
    </source>
</reference>
<dbReference type="STRING" id="1149755.A0A2J6RWD2"/>
<evidence type="ECO:0000259" key="2">
    <source>
        <dbReference type="Pfam" id="PF17648"/>
    </source>
</evidence>
<protein>
    <recommendedName>
        <fullName evidence="2">Luciferase domain-containing protein</fullName>
    </recommendedName>
</protein>
<sequence length="272" mass="30380">MATASSLTTKLHGFTQDLLNHQIFHSKRNIISTILKTALSVALGPLFYITWSDYQKWLQLGPAGPPYNIFGYFISILLRPLKASRFDTSFSSNARFLKKIGPVGERTFLKDEDVPERKGPRPEIGKWILPQRQLDQKAGGQKSKERFETLIQSLADEKPDKLSVRTSVLERTGPALALNASVQKHPGAYGTRNEIVHLHESEGSMHVCLSPPDAKLVIERGWAERFGLSGSIVPVTYVMIYAPRHGETEEEEVKIVEGIIRAGVKFMLGEEA</sequence>
<dbReference type="InterPro" id="IPR040841">
    <property type="entry name" value="Luciferase_dom"/>
</dbReference>
<gene>
    <name evidence="3" type="ORF">L207DRAFT_457342</name>
</gene>
<evidence type="ECO:0000313" key="4">
    <source>
        <dbReference type="Proteomes" id="UP000235786"/>
    </source>
</evidence>
<feature type="transmembrane region" description="Helical" evidence="1">
    <location>
        <begin position="30"/>
        <end position="51"/>
    </location>
</feature>
<proteinExistence type="predicted"/>
<evidence type="ECO:0000313" key="3">
    <source>
        <dbReference type="EMBL" id="PMD42819.1"/>
    </source>
</evidence>
<dbReference type="OrthoDB" id="5358398at2759"/>
<dbReference type="InterPro" id="IPR048273">
    <property type="entry name" value="Luciferase"/>
</dbReference>
<dbReference type="AlphaFoldDB" id="A0A2J6RWD2"/>
<feature type="domain" description="Luciferase" evidence="2">
    <location>
        <begin position="193"/>
        <end position="262"/>
    </location>
</feature>
<dbReference type="PANTHER" id="PTHR38695:SF1">
    <property type="entry name" value="AMINO ACID PERMEASE_ SLC12A DOMAIN-CONTAINING PROTEIN"/>
    <property type="match status" value="1"/>
</dbReference>
<dbReference type="PANTHER" id="PTHR38695">
    <property type="entry name" value="AMINO ACID PERMEASE_ SLC12A DOMAIN-CONTAINING PROTEIN"/>
    <property type="match status" value="1"/>
</dbReference>